<dbReference type="KEGG" id="crg:105342415"/>
<protein>
    <submittedName>
        <fullName evidence="5">Ankyrin repeat and SOCS box protein 3</fullName>
    </submittedName>
    <submittedName>
        <fullName evidence="6">SOCS box domain-containing protein</fullName>
    </submittedName>
</protein>
<organism evidence="5">
    <name type="scientific">Magallana gigas</name>
    <name type="common">Pacific oyster</name>
    <name type="synonym">Crassostrea gigas</name>
    <dbReference type="NCBI Taxonomy" id="29159"/>
    <lineage>
        <taxon>Eukaryota</taxon>
        <taxon>Metazoa</taxon>
        <taxon>Spiralia</taxon>
        <taxon>Lophotrochozoa</taxon>
        <taxon>Mollusca</taxon>
        <taxon>Bivalvia</taxon>
        <taxon>Autobranchia</taxon>
        <taxon>Pteriomorphia</taxon>
        <taxon>Ostreida</taxon>
        <taxon>Ostreoidea</taxon>
        <taxon>Ostreidae</taxon>
        <taxon>Magallana</taxon>
    </lineage>
</organism>
<dbReference type="EnsemblMetazoa" id="G32794.13">
    <property type="protein sequence ID" value="G32794.13:cds"/>
    <property type="gene ID" value="G32794"/>
</dbReference>
<dbReference type="InterPro" id="IPR036770">
    <property type="entry name" value="Ankyrin_rpt-contain_sf"/>
</dbReference>
<dbReference type="Pfam" id="PF07525">
    <property type="entry name" value="SOCS_box"/>
    <property type="match status" value="1"/>
</dbReference>
<evidence type="ECO:0000256" key="3">
    <source>
        <dbReference type="PROSITE-ProRule" id="PRU00023"/>
    </source>
</evidence>
<dbReference type="PROSITE" id="PS50297">
    <property type="entry name" value="ANK_REP_REGION"/>
    <property type="match status" value="2"/>
</dbReference>
<dbReference type="EnsemblMetazoa" id="G32794.12">
    <property type="protein sequence ID" value="G32794.12:cds"/>
    <property type="gene ID" value="G32794"/>
</dbReference>
<sequence>MSSNHIDLLEAVHAGDEGRVLSLLVIGCDQSMMDSALCWASRYDNVKILDHLLRAGADVNGEVWGGFTPLIWAAMFSSNPEVLQILLQAGSHINHASARYRQTALHAAVIRGHVAFTSLLLEAGAQPDVQDRMFKTPLLHAVQKSQPSCAALLIKHNCNVELSGWVNGLSTTPLTLALIQEDLEITKMLLLAGARFNNPAIYHSYTITQYYKTVEDSLNIEVRPVYLQQQCRVCIRQLLRPHFLQKLRELTLPRPLKSFIEISELDKINESM</sequence>
<dbReference type="EnsemblMetazoa" id="G32794.5">
    <property type="protein sequence ID" value="G32794.5:cds"/>
    <property type="gene ID" value="G32794"/>
</dbReference>
<gene>
    <name evidence="5" type="ORF">CGI_10006448</name>
</gene>
<dbReference type="EnsemblMetazoa" id="G32794.10">
    <property type="protein sequence ID" value="G32794.10:cds"/>
    <property type="gene ID" value="G32794"/>
</dbReference>
<evidence type="ECO:0000256" key="2">
    <source>
        <dbReference type="ARBA" id="ARBA00023043"/>
    </source>
</evidence>
<dbReference type="InterPro" id="IPR002110">
    <property type="entry name" value="Ankyrin_rpt"/>
</dbReference>
<keyword evidence="2 3" id="KW-0040">ANK repeat</keyword>
<evidence type="ECO:0000256" key="1">
    <source>
        <dbReference type="ARBA" id="ARBA00022737"/>
    </source>
</evidence>
<dbReference type="EMBL" id="JH817780">
    <property type="protein sequence ID" value="EKC30327.1"/>
    <property type="molecule type" value="Genomic_DNA"/>
</dbReference>
<dbReference type="Gene3D" id="1.10.750.20">
    <property type="entry name" value="SOCS box"/>
    <property type="match status" value="1"/>
</dbReference>
<dbReference type="PROSITE" id="PS50225">
    <property type="entry name" value="SOCS"/>
    <property type="match status" value="1"/>
</dbReference>
<keyword evidence="7" id="KW-1185">Reference proteome</keyword>
<dbReference type="PROSITE" id="PS50088">
    <property type="entry name" value="ANK_REPEAT"/>
    <property type="match status" value="2"/>
</dbReference>
<dbReference type="EnsemblMetazoa" id="G32794.8">
    <property type="protein sequence ID" value="G32794.8:cds"/>
    <property type="gene ID" value="G32794"/>
</dbReference>
<dbReference type="OrthoDB" id="5406014at2759"/>
<dbReference type="InterPro" id="IPR001496">
    <property type="entry name" value="SOCS_box"/>
</dbReference>
<reference evidence="6" key="2">
    <citation type="submission" date="2022-08" db="UniProtKB">
        <authorList>
            <consortium name="EnsemblMetazoa"/>
        </authorList>
    </citation>
    <scope>IDENTIFICATION</scope>
    <source>
        <strain evidence="6">05x7-T-G4-1.051#20</strain>
    </source>
</reference>
<dbReference type="Pfam" id="PF12796">
    <property type="entry name" value="Ank_2"/>
    <property type="match status" value="2"/>
</dbReference>
<evidence type="ECO:0000313" key="7">
    <source>
        <dbReference type="Proteomes" id="UP000005408"/>
    </source>
</evidence>
<dbReference type="AlphaFoldDB" id="K1Q1K4"/>
<dbReference type="Gene3D" id="1.25.40.20">
    <property type="entry name" value="Ankyrin repeat-containing domain"/>
    <property type="match status" value="1"/>
</dbReference>
<dbReference type="EnsemblMetazoa" id="G32794.6">
    <property type="protein sequence ID" value="G32794.6:cds"/>
    <property type="gene ID" value="G32794"/>
</dbReference>
<evidence type="ECO:0000313" key="6">
    <source>
        <dbReference type="EnsemblMetazoa" id="G32794.10:cds"/>
    </source>
</evidence>
<keyword evidence="1" id="KW-0677">Repeat</keyword>
<dbReference type="Proteomes" id="UP000005408">
    <property type="component" value="Unassembled WGS sequence"/>
</dbReference>
<dbReference type="SUPFAM" id="SSF48403">
    <property type="entry name" value="Ankyrin repeat"/>
    <property type="match status" value="1"/>
</dbReference>
<feature type="repeat" description="ANK" evidence="3">
    <location>
        <begin position="100"/>
        <end position="132"/>
    </location>
</feature>
<name>K1Q1K4_MAGGI</name>
<feature type="repeat" description="ANK" evidence="3">
    <location>
        <begin position="65"/>
        <end position="98"/>
    </location>
</feature>
<dbReference type="OMA" id="LCWASRY"/>
<evidence type="ECO:0000259" key="4">
    <source>
        <dbReference type="PROSITE" id="PS50225"/>
    </source>
</evidence>
<feature type="domain" description="SOCS box" evidence="4">
    <location>
        <begin position="227"/>
        <end position="266"/>
    </location>
</feature>
<reference evidence="5" key="1">
    <citation type="journal article" date="2012" name="Nature">
        <title>The oyster genome reveals stress adaptation and complexity of shell formation.</title>
        <authorList>
            <person name="Zhang G."/>
            <person name="Fang X."/>
            <person name="Guo X."/>
            <person name="Li L."/>
            <person name="Luo R."/>
            <person name="Xu F."/>
            <person name="Yang P."/>
            <person name="Zhang L."/>
            <person name="Wang X."/>
            <person name="Qi H."/>
            <person name="Xiong Z."/>
            <person name="Que H."/>
            <person name="Xie Y."/>
            <person name="Holland P.W."/>
            <person name="Paps J."/>
            <person name="Zhu Y."/>
            <person name="Wu F."/>
            <person name="Chen Y."/>
            <person name="Wang J."/>
            <person name="Peng C."/>
            <person name="Meng J."/>
            <person name="Yang L."/>
            <person name="Liu J."/>
            <person name="Wen B."/>
            <person name="Zhang N."/>
            <person name="Huang Z."/>
            <person name="Zhu Q."/>
            <person name="Feng Y."/>
            <person name="Mount A."/>
            <person name="Hedgecock D."/>
            <person name="Xu Z."/>
            <person name="Liu Y."/>
            <person name="Domazet-Loso T."/>
            <person name="Du Y."/>
            <person name="Sun X."/>
            <person name="Zhang S."/>
            <person name="Liu B."/>
            <person name="Cheng P."/>
            <person name="Jiang X."/>
            <person name="Li J."/>
            <person name="Fan D."/>
            <person name="Wang W."/>
            <person name="Fu W."/>
            <person name="Wang T."/>
            <person name="Wang B."/>
            <person name="Zhang J."/>
            <person name="Peng Z."/>
            <person name="Li Y."/>
            <person name="Li N."/>
            <person name="Wang J."/>
            <person name="Chen M."/>
            <person name="He Y."/>
            <person name="Tan F."/>
            <person name="Song X."/>
            <person name="Zheng Q."/>
            <person name="Huang R."/>
            <person name="Yang H."/>
            <person name="Du X."/>
            <person name="Chen L."/>
            <person name="Yang M."/>
            <person name="Gaffney P.M."/>
            <person name="Wang S."/>
            <person name="Luo L."/>
            <person name="She Z."/>
            <person name="Ming Y."/>
            <person name="Huang W."/>
            <person name="Zhang S."/>
            <person name="Huang B."/>
            <person name="Zhang Y."/>
            <person name="Qu T."/>
            <person name="Ni P."/>
            <person name="Miao G."/>
            <person name="Wang J."/>
            <person name="Wang Q."/>
            <person name="Steinberg C.E."/>
            <person name="Wang H."/>
            <person name="Li N."/>
            <person name="Qian L."/>
            <person name="Zhang G."/>
            <person name="Li Y."/>
            <person name="Yang H."/>
            <person name="Liu X."/>
            <person name="Wang J."/>
            <person name="Yin Y."/>
            <person name="Wang J."/>
        </authorList>
    </citation>
    <scope>NUCLEOTIDE SEQUENCE [LARGE SCALE GENOMIC DNA]</scope>
    <source>
        <strain evidence="5">05x7-T-G4-1.051#20</strain>
    </source>
</reference>
<dbReference type="EnsemblMetazoa" id="G32794.9">
    <property type="protein sequence ID" value="G32794.9:cds"/>
    <property type="gene ID" value="G32794"/>
</dbReference>
<dbReference type="SMART" id="SM00248">
    <property type="entry name" value="ANK"/>
    <property type="match status" value="5"/>
</dbReference>
<dbReference type="CDD" id="cd03587">
    <property type="entry name" value="SOCS"/>
    <property type="match status" value="1"/>
</dbReference>
<dbReference type="HOGENOM" id="CLU_1023954_0_0_1"/>
<proteinExistence type="predicted"/>
<dbReference type="PANTHER" id="PTHR24171">
    <property type="entry name" value="ANKYRIN REPEAT DOMAIN-CONTAINING PROTEIN 39-RELATED"/>
    <property type="match status" value="1"/>
</dbReference>
<dbReference type="EnsemblMetazoa" id="G32794.7">
    <property type="protein sequence ID" value="G32794.7:cds"/>
    <property type="gene ID" value="G32794"/>
</dbReference>
<evidence type="ECO:0000313" key="5">
    <source>
        <dbReference type="EMBL" id="EKC30327.1"/>
    </source>
</evidence>
<dbReference type="SMART" id="SM00969">
    <property type="entry name" value="SOCS_box"/>
    <property type="match status" value="1"/>
</dbReference>
<accession>K1Q1K4</accession>